<dbReference type="AlphaFoldDB" id="A0A2N0Z4L3"/>
<feature type="region of interest" description="Disordered" evidence="1">
    <location>
        <begin position="41"/>
        <end position="62"/>
    </location>
</feature>
<comment type="caution">
    <text evidence="2">The sequence shown here is derived from an EMBL/GenBank/DDBJ whole genome shotgun (WGS) entry which is preliminary data.</text>
</comment>
<evidence type="ECO:0000256" key="1">
    <source>
        <dbReference type="SAM" id="MobiDB-lite"/>
    </source>
</evidence>
<dbReference type="Proteomes" id="UP000233375">
    <property type="component" value="Unassembled WGS sequence"/>
</dbReference>
<name>A0A2N0Z4L3_9BACI</name>
<organism evidence="2 3">
    <name type="scientific">Niallia nealsonii</name>
    <dbReference type="NCBI Taxonomy" id="115979"/>
    <lineage>
        <taxon>Bacteria</taxon>
        <taxon>Bacillati</taxon>
        <taxon>Bacillota</taxon>
        <taxon>Bacilli</taxon>
        <taxon>Bacillales</taxon>
        <taxon>Bacillaceae</taxon>
        <taxon>Niallia</taxon>
    </lineage>
</organism>
<evidence type="ECO:0000313" key="3">
    <source>
        <dbReference type="Proteomes" id="UP000233375"/>
    </source>
</evidence>
<protein>
    <submittedName>
        <fullName evidence="2">Uncharacterized protein</fullName>
    </submittedName>
</protein>
<sequence length="62" mass="7380">MSEPTSSQKIQEEDYVWDSKERKYLKNPNMVLNEVAFTIEDDESKDEMDHKSIDESKLKNQK</sequence>
<proteinExistence type="predicted"/>
<dbReference type="RefSeq" id="WP_101176393.1">
    <property type="nucleotide sequence ID" value="NZ_PISE01000013.1"/>
</dbReference>
<accession>A0A2N0Z4L3</accession>
<gene>
    <name evidence="2" type="ORF">CWS01_06535</name>
</gene>
<dbReference type="EMBL" id="PISE01000013">
    <property type="protein sequence ID" value="PKG24455.1"/>
    <property type="molecule type" value="Genomic_DNA"/>
</dbReference>
<evidence type="ECO:0000313" key="2">
    <source>
        <dbReference type="EMBL" id="PKG24455.1"/>
    </source>
</evidence>
<keyword evidence="3" id="KW-1185">Reference proteome</keyword>
<feature type="compositionally biased region" description="Basic and acidic residues" evidence="1">
    <location>
        <begin position="47"/>
        <end position="62"/>
    </location>
</feature>
<reference evidence="2 3" key="1">
    <citation type="journal article" date="2003" name="Int. J. Syst. Evol. Microbiol.">
        <title>Bacillus nealsonii sp. nov., isolated from a spacecraft-assembly facility, whose spores are gamma-radiation resistant.</title>
        <authorList>
            <person name="Venkateswaran K."/>
            <person name="Kempf M."/>
            <person name="Chen F."/>
            <person name="Satomi M."/>
            <person name="Nicholson W."/>
            <person name="Kern R."/>
        </authorList>
    </citation>
    <scope>NUCLEOTIDE SEQUENCE [LARGE SCALE GENOMIC DNA]</scope>
    <source>
        <strain evidence="2 3">FO-92</strain>
    </source>
</reference>